<keyword evidence="4" id="KW-0378">Hydrolase</keyword>
<evidence type="ECO:0000313" key="5">
    <source>
        <dbReference type="Proteomes" id="UP001140076"/>
    </source>
</evidence>
<dbReference type="GO" id="GO:0043022">
    <property type="term" value="F:ribosome binding"/>
    <property type="evidence" value="ECO:0007669"/>
    <property type="project" value="TreeGrafter"/>
</dbReference>
<dbReference type="AlphaFoldDB" id="A0A9X3NQ35"/>
<dbReference type="EC" id="3.1.1.29" evidence="4"/>
<dbReference type="PANTHER" id="PTHR47814:SF1">
    <property type="entry name" value="PEPTIDYL-TRNA HYDROLASE ARFB"/>
    <property type="match status" value="1"/>
</dbReference>
<dbReference type="InterPro" id="IPR045853">
    <property type="entry name" value="Pep_chain_release_fac_I_sf"/>
</dbReference>
<sequence length="154" mass="17416">MAKEARPVERPEPPDAVRTSPRVRLIEQELVWRFSRSSGPGGQHVNTSDTRVSLSLDLATTRSLSAQERERALRRLAGRLVGTVFTVTVEDFRSQARNRDLARERLAARLALAALTDPRPRRATRPTRGSTERRLAAKRRRSQVKRLRGRGADD</sequence>
<dbReference type="Proteomes" id="UP001140076">
    <property type="component" value="Unassembled WGS sequence"/>
</dbReference>
<dbReference type="Gene3D" id="3.30.160.20">
    <property type="match status" value="1"/>
</dbReference>
<dbReference type="NCBIfam" id="NF006718">
    <property type="entry name" value="PRK09256.1"/>
    <property type="match status" value="1"/>
</dbReference>
<feature type="compositionally biased region" description="Basic and acidic residues" evidence="2">
    <location>
        <begin position="1"/>
        <end position="15"/>
    </location>
</feature>
<accession>A0A9X3NQ35</accession>
<proteinExistence type="inferred from homology"/>
<dbReference type="GO" id="GO:0003747">
    <property type="term" value="F:translation release factor activity"/>
    <property type="evidence" value="ECO:0007669"/>
    <property type="project" value="InterPro"/>
</dbReference>
<keyword evidence="5" id="KW-1185">Reference proteome</keyword>
<feature type="compositionally biased region" description="Basic residues" evidence="2">
    <location>
        <begin position="136"/>
        <end position="154"/>
    </location>
</feature>
<evidence type="ECO:0000256" key="2">
    <source>
        <dbReference type="SAM" id="MobiDB-lite"/>
    </source>
</evidence>
<feature type="region of interest" description="Disordered" evidence="2">
    <location>
        <begin position="117"/>
        <end position="154"/>
    </location>
</feature>
<feature type="region of interest" description="Disordered" evidence="2">
    <location>
        <begin position="1"/>
        <end position="20"/>
    </location>
</feature>
<dbReference type="PANTHER" id="PTHR47814">
    <property type="entry name" value="PEPTIDYL-TRNA HYDROLASE ARFB"/>
    <property type="match status" value="1"/>
</dbReference>
<dbReference type="SUPFAM" id="SSF75620">
    <property type="entry name" value="Release factor"/>
    <property type="match status" value="1"/>
</dbReference>
<evidence type="ECO:0000313" key="4">
    <source>
        <dbReference type="EMBL" id="MDA0567422.1"/>
    </source>
</evidence>
<dbReference type="InterPro" id="IPR000352">
    <property type="entry name" value="Pep_chain_release_fac_I"/>
</dbReference>
<dbReference type="GO" id="GO:0004045">
    <property type="term" value="F:peptidyl-tRNA hydrolase activity"/>
    <property type="evidence" value="ECO:0007669"/>
    <property type="project" value="UniProtKB-EC"/>
</dbReference>
<gene>
    <name evidence="4" type="primary">arfB</name>
    <name evidence="4" type="ORF">LG943_24315</name>
</gene>
<protein>
    <submittedName>
        <fullName evidence="4">Aminoacyl-tRNA hydrolase</fullName>
        <ecNumber evidence="4">3.1.1.29</ecNumber>
    </submittedName>
</protein>
<dbReference type="RefSeq" id="WP_270074666.1">
    <property type="nucleotide sequence ID" value="NZ_JAJAQC010000056.1"/>
</dbReference>
<comment type="caution">
    <text evidence="4">The sequence shown here is derived from an EMBL/GenBank/DDBJ whole genome shotgun (WGS) entry which is preliminary data.</text>
</comment>
<organism evidence="4 5">
    <name type="scientific">Streptomonospora mangrovi</name>
    <dbReference type="NCBI Taxonomy" id="2883123"/>
    <lineage>
        <taxon>Bacteria</taxon>
        <taxon>Bacillati</taxon>
        <taxon>Actinomycetota</taxon>
        <taxon>Actinomycetes</taxon>
        <taxon>Streptosporangiales</taxon>
        <taxon>Nocardiopsidaceae</taxon>
        <taxon>Streptomonospora</taxon>
    </lineage>
</organism>
<dbReference type="EMBL" id="JAJAQC010000056">
    <property type="protein sequence ID" value="MDA0567422.1"/>
    <property type="molecule type" value="Genomic_DNA"/>
</dbReference>
<dbReference type="Pfam" id="PF00472">
    <property type="entry name" value="RF-1"/>
    <property type="match status" value="1"/>
</dbReference>
<dbReference type="GO" id="GO:0072344">
    <property type="term" value="P:rescue of stalled ribosome"/>
    <property type="evidence" value="ECO:0007669"/>
    <property type="project" value="TreeGrafter"/>
</dbReference>
<evidence type="ECO:0000259" key="3">
    <source>
        <dbReference type="Pfam" id="PF00472"/>
    </source>
</evidence>
<reference evidence="4" key="1">
    <citation type="submission" date="2021-10" db="EMBL/GenBank/DDBJ databases">
        <title>Streptomonospora sp. nov., isolated from mangrove soil.</title>
        <authorList>
            <person name="Chen X."/>
            <person name="Ge X."/>
            <person name="Liu W."/>
        </authorList>
    </citation>
    <scope>NUCLEOTIDE SEQUENCE</scope>
    <source>
        <strain evidence="4">S1-112</strain>
    </source>
</reference>
<evidence type="ECO:0000256" key="1">
    <source>
        <dbReference type="ARBA" id="ARBA00010835"/>
    </source>
</evidence>
<feature type="domain" description="Prokaryotic-type class I peptide chain release factors" evidence="3">
    <location>
        <begin position="23"/>
        <end position="148"/>
    </location>
</feature>
<name>A0A9X3NQ35_9ACTN</name>
<comment type="similarity">
    <text evidence="1">Belongs to the prokaryotic/mitochondrial release factor family.</text>
</comment>